<dbReference type="PANTHER" id="PTHR43096:SF52">
    <property type="entry name" value="DNAJ HOMOLOG 1, MITOCHONDRIAL-RELATED"/>
    <property type="match status" value="1"/>
</dbReference>
<comment type="domain">
    <text evidence="8">The J domain is necessary and sufficient to stimulate DnaK ATPase activity. Zinc center 1 plays an important role in the autonomous, DnaK-independent chaperone activity of DnaJ. Zinc center 2 is essential for interaction with DnaK and for DnaJ activity.</text>
</comment>
<dbReference type="GO" id="GO:0009408">
    <property type="term" value="P:response to heat"/>
    <property type="evidence" value="ECO:0007669"/>
    <property type="project" value="InterPro"/>
</dbReference>
<feature type="binding site" evidence="8">
    <location>
        <position position="174"/>
    </location>
    <ligand>
        <name>Zn(2+)</name>
        <dbReference type="ChEBI" id="CHEBI:29105"/>
        <label>2</label>
    </ligand>
</feature>
<feature type="repeat" description="CXXCXGXG motif" evidence="8">
    <location>
        <begin position="157"/>
        <end position="164"/>
    </location>
</feature>
<keyword evidence="8" id="KW-0235">DNA replication</keyword>
<dbReference type="GO" id="GO:0042026">
    <property type="term" value="P:protein refolding"/>
    <property type="evidence" value="ECO:0007669"/>
    <property type="project" value="TreeGrafter"/>
</dbReference>
<dbReference type="PRINTS" id="PR00625">
    <property type="entry name" value="JDOMAIN"/>
</dbReference>
<evidence type="ECO:0000256" key="6">
    <source>
        <dbReference type="ARBA" id="ARBA00061004"/>
    </source>
</evidence>
<feature type="binding site" evidence="8">
    <location>
        <position position="217"/>
    </location>
    <ligand>
        <name>Zn(2+)</name>
        <dbReference type="ChEBI" id="CHEBI:29105"/>
        <label>1</label>
    </ligand>
</feature>
<protein>
    <recommendedName>
        <fullName evidence="7 8">Chaperone protein DnaJ</fullName>
    </recommendedName>
</protein>
<evidence type="ECO:0000259" key="10">
    <source>
        <dbReference type="PROSITE" id="PS50076"/>
    </source>
</evidence>
<feature type="domain" description="CR-type" evidence="11">
    <location>
        <begin position="144"/>
        <end position="226"/>
    </location>
</feature>
<proteinExistence type="inferred from homology"/>
<dbReference type="GO" id="GO:0031072">
    <property type="term" value="F:heat shock protein binding"/>
    <property type="evidence" value="ECO:0007669"/>
    <property type="project" value="InterPro"/>
</dbReference>
<evidence type="ECO:0000256" key="5">
    <source>
        <dbReference type="ARBA" id="ARBA00023186"/>
    </source>
</evidence>
<dbReference type="PROSITE" id="PS51188">
    <property type="entry name" value="ZF_CR"/>
    <property type="match status" value="1"/>
</dbReference>
<sequence length="367" mass="40963">MKDYYKILGVAHNASQDEIKKAYRKLAHKYHPDKGGDEQRFKEISEAYRVLSDNEKKTQYDGFGRVFEGGAAPDTESGFSWGFSGWDQDAMRQKFGEDFEFGDFGQIFEDFFGGFGKSPQKEKKKRGKDLELNIELSLEDIMMPQEKTISVSRFAACVRCDGAGGEPGSRVHECFSCRGLGEVQQIQKTFFGSFTRVATCPECGGEGTKPEKHCIVCNGEGRIKKEEQIKFTVPAGVDSNQEIKISGKGDSGRRGGSSGDLYLRIFVKKHAVFQRNGDDVYIQVPIVFSRAVLGGEIEVLTLAGKNILLKVPEGMESGKILRISEKGIPHFLGRGRGDMFVELIIKTPKKLTKRQKELLDELKKEGI</sequence>
<name>A0A1G2R4I3_9BACT</name>
<dbReference type="Gene3D" id="1.10.287.110">
    <property type="entry name" value="DnaJ domain"/>
    <property type="match status" value="1"/>
</dbReference>
<feature type="domain" description="J" evidence="10">
    <location>
        <begin position="3"/>
        <end position="64"/>
    </location>
</feature>
<dbReference type="InterPro" id="IPR012724">
    <property type="entry name" value="DnaJ"/>
</dbReference>
<dbReference type="Pfam" id="PF00226">
    <property type="entry name" value="DnaJ"/>
    <property type="match status" value="1"/>
</dbReference>
<feature type="repeat" description="CXXCXGXG motif" evidence="8">
    <location>
        <begin position="200"/>
        <end position="207"/>
    </location>
</feature>
<dbReference type="InterPro" id="IPR008971">
    <property type="entry name" value="HSP40/DnaJ_pept-bd"/>
</dbReference>
<dbReference type="InterPro" id="IPR001623">
    <property type="entry name" value="DnaJ_domain"/>
</dbReference>
<feature type="binding site" evidence="8">
    <location>
        <position position="160"/>
    </location>
    <ligand>
        <name>Zn(2+)</name>
        <dbReference type="ChEBI" id="CHEBI:29105"/>
        <label>1</label>
    </ligand>
</feature>
<dbReference type="CDD" id="cd06257">
    <property type="entry name" value="DnaJ"/>
    <property type="match status" value="1"/>
</dbReference>
<dbReference type="GO" id="GO:0051082">
    <property type="term" value="F:unfolded protein binding"/>
    <property type="evidence" value="ECO:0007669"/>
    <property type="project" value="UniProtKB-UniRule"/>
</dbReference>
<feature type="binding site" evidence="8">
    <location>
        <position position="214"/>
    </location>
    <ligand>
        <name>Zn(2+)</name>
        <dbReference type="ChEBI" id="CHEBI:29105"/>
        <label>1</label>
    </ligand>
</feature>
<dbReference type="GO" id="GO:0005524">
    <property type="term" value="F:ATP binding"/>
    <property type="evidence" value="ECO:0007669"/>
    <property type="project" value="InterPro"/>
</dbReference>
<feature type="binding site" evidence="8">
    <location>
        <position position="157"/>
    </location>
    <ligand>
        <name>Zn(2+)</name>
        <dbReference type="ChEBI" id="CHEBI:29105"/>
        <label>1</label>
    </ligand>
</feature>
<dbReference type="SUPFAM" id="SSF49493">
    <property type="entry name" value="HSP40/DnaJ peptide-binding domain"/>
    <property type="match status" value="2"/>
</dbReference>
<evidence type="ECO:0000256" key="3">
    <source>
        <dbReference type="ARBA" id="ARBA00022771"/>
    </source>
</evidence>
<evidence type="ECO:0000313" key="13">
    <source>
        <dbReference type="Proteomes" id="UP000179258"/>
    </source>
</evidence>
<evidence type="ECO:0000256" key="1">
    <source>
        <dbReference type="ARBA" id="ARBA00022723"/>
    </source>
</evidence>
<organism evidence="12 13">
    <name type="scientific">Candidatus Wildermuthbacteria bacterium RIFCSPHIGHO2_02_FULL_47_17</name>
    <dbReference type="NCBI Taxonomy" id="1802452"/>
    <lineage>
        <taxon>Bacteria</taxon>
        <taxon>Candidatus Wildermuthiibacteriota</taxon>
    </lineage>
</organism>
<evidence type="ECO:0000256" key="8">
    <source>
        <dbReference type="HAMAP-Rule" id="MF_01152"/>
    </source>
</evidence>
<dbReference type="SUPFAM" id="SSF57938">
    <property type="entry name" value="DnaJ/Hsp40 cysteine-rich domain"/>
    <property type="match status" value="1"/>
</dbReference>
<comment type="subunit">
    <text evidence="8">Homodimer.</text>
</comment>
<feature type="binding site" evidence="8">
    <location>
        <position position="177"/>
    </location>
    <ligand>
        <name>Zn(2+)</name>
        <dbReference type="ChEBI" id="CHEBI:29105"/>
        <label>2</label>
    </ligand>
</feature>
<dbReference type="Gene3D" id="2.60.260.20">
    <property type="entry name" value="Urease metallochaperone UreE, N-terminal domain"/>
    <property type="match status" value="2"/>
</dbReference>
<dbReference type="NCBIfam" id="NF008035">
    <property type="entry name" value="PRK10767.1"/>
    <property type="match status" value="1"/>
</dbReference>
<reference evidence="12 13" key="1">
    <citation type="journal article" date="2016" name="Nat. Commun.">
        <title>Thousands of microbial genomes shed light on interconnected biogeochemical processes in an aquifer system.</title>
        <authorList>
            <person name="Anantharaman K."/>
            <person name="Brown C.T."/>
            <person name="Hug L.A."/>
            <person name="Sharon I."/>
            <person name="Castelle C.J."/>
            <person name="Probst A.J."/>
            <person name="Thomas B.C."/>
            <person name="Singh A."/>
            <person name="Wilkins M.J."/>
            <person name="Karaoz U."/>
            <person name="Brodie E.L."/>
            <person name="Williams K.H."/>
            <person name="Hubbard S.S."/>
            <person name="Banfield J.F."/>
        </authorList>
    </citation>
    <scope>NUCLEOTIDE SEQUENCE [LARGE SCALE GENOMIC DNA]</scope>
</reference>
<feature type="binding site" evidence="8">
    <location>
        <position position="200"/>
    </location>
    <ligand>
        <name>Zn(2+)</name>
        <dbReference type="ChEBI" id="CHEBI:29105"/>
        <label>2</label>
    </ligand>
</feature>
<accession>A0A1G2R4I3</accession>
<dbReference type="InterPro" id="IPR001305">
    <property type="entry name" value="HSP_DnaJ_Cys-rich_dom"/>
</dbReference>
<comment type="cofactor">
    <cofactor evidence="8">
        <name>Zn(2+)</name>
        <dbReference type="ChEBI" id="CHEBI:29105"/>
    </cofactor>
    <text evidence="8">Binds 2 Zn(2+) ions per monomer.</text>
</comment>
<feature type="repeat" description="CXXCXGXG motif" evidence="8">
    <location>
        <begin position="174"/>
        <end position="181"/>
    </location>
</feature>
<dbReference type="PROSITE" id="PS50076">
    <property type="entry name" value="DNAJ_2"/>
    <property type="match status" value="1"/>
</dbReference>
<comment type="function">
    <text evidence="8">Participates actively in the response to hyperosmotic and heat shock by preventing the aggregation of stress-denatured proteins and by disaggregating proteins, also in an autonomous, DnaK-independent fashion. Unfolded proteins bind initially to DnaJ; upon interaction with the DnaJ-bound protein, DnaK hydrolyzes its bound ATP, resulting in the formation of a stable complex. GrpE releases ADP from DnaK; ATP binding to DnaK triggers the release of the substrate protein, thus completing the reaction cycle. Several rounds of ATP-dependent interactions between DnaJ, DnaK and GrpE are required for fully efficient folding. Also involved, together with DnaK and GrpE, in the DNA replication of plasmids through activation of initiation proteins.</text>
</comment>
<evidence type="ECO:0000256" key="2">
    <source>
        <dbReference type="ARBA" id="ARBA00022737"/>
    </source>
</evidence>
<keyword evidence="8" id="KW-0346">Stress response</keyword>
<dbReference type="GO" id="GO:0008270">
    <property type="term" value="F:zinc ion binding"/>
    <property type="evidence" value="ECO:0007669"/>
    <property type="project" value="UniProtKB-UniRule"/>
</dbReference>
<feature type="binding site" evidence="8">
    <location>
        <position position="203"/>
    </location>
    <ligand>
        <name>Zn(2+)</name>
        <dbReference type="ChEBI" id="CHEBI:29105"/>
        <label>2</label>
    </ligand>
</feature>
<dbReference type="AlphaFoldDB" id="A0A1G2R4I3"/>
<dbReference type="GO" id="GO:0005737">
    <property type="term" value="C:cytoplasm"/>
    <property type="evidence" value="ECO:0007669"/>
    <property type="project" value="UniProtKB-SubCell"/>
</dbReference>
<evidence type="ECO:0000256" key="7">
    <source>
        <dbReference type="ARBA" id="ARBA00067609"/>
    </source>
</evidence>
<dbReference type="PANTHER" id="PTHR43096">
    <property type="entry name" value="DNAJ HOMOLOG 1, MITOCHONDRIAL-RELATED"/>
    <property type="match status" value="1"/>
</dbReference>
<keyword evidence="1 8" id="KW-0479">Metal-binding</keyword>
<dbReference type="FunFam" id="2.60.260.20:FF:000005">
    <property type="entry name" value="Chaperone protein dnaJ 1, mitochondrial"/>
    <property type="match status" value="1"/>
</dbReference>
<evidence type="ECO:0000313" key="12">
    <source>
        <dbReference type="EMBL" id="OHA67637.1"/>
    </source>
</evidence>
<comment type="caution">
    <text evidence="12">The sequence shown here is derived from an EMBL/GenBank/DDBJ whole genome shotgun (WGS) entry which is preliminary data.</text>
</comment>
<dbReference type="Gene3D" id="2.10.230.10">
    <property type="entry name" value="Heat shock protein DnaJ, cysteine-rich domain"/>
    <property type="match status" value="1"/>
</dbReference>
<evidence type="ECO:0000259" key="11">
    <source>
        <dbReference type="PROSITE" id="PS51188"/>
    </source>
</evidence>
<keyword evidence="8" id="KW-0963">Cytoplasm</keyword>
<dbReference type="Proteomes" id="UP000179258">
    <property type="component" value="Unassembled WGS sequence"/>
</dbReference>
<dbReference type="InterPro" id="IPR002939">
    <property type="entry name" value="DnaJ_C"/>
</dbReference>
<feature type="zinc finger region" description="CR-type" evidence="9">
    <location>
        <begin position="144"/>
        <end position="226"/>
    </location>
</feature>
<dbReference type="GO" id="GO:0006260">
    <property type="term" value="P:DNA replication"/>
    <property type="evidence" value="ECO:0007669"/>
    <property type="project" value="UniProtKB-KW"/>
</dbReference>
<keyword evidence="5 8" id="KW-0143">Chaperone</keyword>
<evidence type="ECO:0000256" key="9">
    <source>
        <dbReference type="PROSITE-ProRule" id="PRU00546"/>
    </source>
</evidence>
<dbReference type="NCBIfam" id="TIGR02349">
    <property type="entry name" value="DnaJ_bact"/>
    <property type="match status" value="1"/>
</dbReference>
<dbReference type="CDD" id="cd10719">
    <property type="entry name" value="DnaJ_zf"/>
    <property type="match status" value="1"/>
</dbReference>
<dbReference type="SMART" id="SM00271">
    <property type="entry name" value="DnaJ"/>
    <property type="match status" value="1"/>
</dbReference>
<keyword evidence="4 8" id="KW-0862">Zinc</keyword>
<dbReference type="SUPFAM" id="SSF46565">
    <property type="entry name" value="Chaperone J-domain"/>
    <property type="match status" value="1"/>
</dbReference>
<dbReference type="EMBL" id="MHTX01000036">
    <property type="protein sequence ID" value="OHA67637.1"/>
    <property type="molecule type" value="Genomic_DNA"/>
</dbReference>
<dbReference type="Pfam" id="PF01556">
    <property type="entry name" value="DnaJ_C"/>
    <property type="match status" value="1"/>
</dbReference>
<dbReference type="CDD" id="cd10747">
    <property type="entry name" value="DnaJ_C"/>
    <property type="match status" value="1"/>
</dbReference>
<dbReference type="InterPro" id="IPR036410">
    <property type="entry name" value="HSP_DnaJ_Cys-rich_dom_sf"/>
</dbReference>
<keyword evidence="3 8" id="KW-0863">Zinc-finger</keyword>
<dbReference type="FunFam" id="2.10.230.10:FF:000002">
    <property type="entry name" value="Molecular chaperone DnaJ"/>
    <property type="match status" value="1"/>
</dbReference>
<gene>
    <name evidence="8" type="primary">dnaJ</name>
    <name evidence="12" type="ORF">A3D59_03660</name>
</gene>
<comment type="similarity">
    <text evidence="6 8">Belongs to the DnaJ family.</text>
</comment>
<feature type="repeat" description="CXXCXGXG motif" evidence="8">
    <location>
        <begin position="214"/>
        <end position="221"/>
    </location>
</feature>
<dbReference type="Pfam" id="PF00684">
    <property type="entry name" value="DnaJ_CXXCXGXG"/>
    <property type="match status" value="1"/>
</dbReference>
<comment type="subcellular location">
    <subcellularLocation>
        <location evidence="8">Cytoplasm</location>
    </subcellularLocation>
</comment>
<evidence type="ECO:0000256" key="4">
    <source>
        <dbReference type="ARBA" id="ARBA00022833"/>
    </source>
</evidence>
<dbReference type="InterPro" id="IPR036869">
    <property type="entry name" value="J_dom_sf"/>
</dbReference>
<dbReference type="HAMAP" id="MF_01152">
    <property type="entry name" value="DnaJ"/>
    <property type="match status" value="1"/>
</dbReference>
<keyword evidence="2 8" id="KW-0677">Repeat</keyword>